<keyword evidence="7 9" id="KW-0949">S-adenosyl-L-methionine</keyword>
<dbReference type="Pfam" id="PF08241">
    <property type="entry name" value="Methyltransf_11"/>
    <property type="match status" value="1"/>
</dbReference>
<evidence type="ECO:0000256" key="5">
    <source>
        <dbReference type="ARBA" id="ARBA00022603"/>
    </source>
</evidence>
<keyword evidence="6 9" id="KW-0808">Transferase</keyword>
<organism evidence="11 12">
    <name type="scientific">Pseudaeromonas paramecii</name>
    <dbReference type="NCBI Taxonomy" id="2138166"/>
    <lineage>
        <taxon>Bacteria</taxon>
        <taxon>Pseudomonadati</taxon>
        <taxon>Pseudomonadota</taxon>
        <taxon>Gammaproteobacteria</taxon>
        <taxon>Aeromonadales</taxon>
        <taxon>Aeromonadaceae</taxon>
        <taxon>Pseudaeromonas</taxon>
    </lineage>
</organism>
<dbReference type="CDD" id="cd02440">
    <property type="entry name" value="AdoMet_MTases"/>
    <property type="match status" value="1"/>
</dbReference>
<keyword evidence="12" id="KW-1185">Reference proteome</keyword>
<proteinExistence type="inferred from homology"/>
<evidence type="ECO:0000256" key="2">
    <source>
        <dbReference type="ARBA" id="ARBA00004746"/>
    </source>
</evidence>
<evidence type="ECO:0000313" key="11">
    <source>
        <dbReference type="EMBL" id="GAA4498040.1"/>
    </source>
</evidence>
<sequence length="258" mass="28361">MNSAPSVDKQALARRFGRASSRYDRHAGLQQAVGRNLLTLIPLQSVGTALDLGCGTGFFLPNLQQLSQHLLALDLSDAMLQQARQRASVSCLCGDAEALPLQSASVDLIFSSLAMQWASSPARLLRELYRVLRPGGHLVFTTLLSGSLRELASAWAQVDEAVHVNAYPESQVWQAAARQAGFVPEHWQPRRHVMEFADLPALLQSLKGIGANQVNGAHRVGLGGRERLMHLDLSYERMRNGRGLLPLTYEVCYGVLRR</sequence>
<feature type="domain" description="Methyltransferase type 11" evidence="10">
    <location>
        <begin position="50"/>
        <end position="140"/>
    </location>
</feature>
<dbReference type="NCBIfam" id="TIGR02072">
    <property type="entry name" value="BioC"/>
    <property type="match status" value="1"/>
</dbReference>
<dbReference type="RefSeq" id="WP_345011752.1">
    <property type="nucleotide sequence ID" value="NZ_BAABFC010000010.1"/>
</dbReference>
<dbReference type="SUPFAM" id="SSF53335">
    <property type="entry name" value="S-adenosyl-L-methionine-dependent methyltransferases"/>
    <property type="match status" value="1"/>
</dbReference>
<comment type="catalytic activity">
    <reaction evidence="1 9">
        <text>malonyl-[ACP] + S-adenosyl-L-methionine = malonyl-[ACP] methyl ester + S-adenosyl-L-homocysteine</text>
        <dbReference type="Rhea" id="RHEA:17105"/>
        <dbReference type="Rhea" id="RHEA-COMP:9623"/>
        <dbReference type="Rhea" id="RHEA-COMP:9954"/>
        <dbReference type="ChEBI" id="CHEBI:57856"/>
        <dbReference type="ChEBI" id="CHEBI:59789"/>
        <dbReference type="ChEBI" id="CHEBI:78449"/>
        <dbReference type="ChEBI" id="CHEBI:78845"/>
        <dbReference type="EC" id="2.1.1.197"/>
    </reaction>
</comment>
<evidence type="ECO:0000256" key="6">
    <source>
        <dbReference type="ARBA" id="ARBA00022679"/>
    </source>
</evidence>
<reference evidence="12" key="1">
    <citation type="journal article" date="2019" name="Int. J. Syst. Evol. Microbiol.">
        <title>The Global Catalogue of Microorganisms (GCM) 10K type strain sequencing project: providing services to taxonomists for standard genome sequencing and annotation.</title>
        <authorList>
            <consortium name="The Broad Institute Genomics Platform"/>
            <consortium name="The Broad Institute Genome Sequencing Center for Infectious Disease"/>
            <person name="Wu L."/>
            <person name="Ma J."/>
        </authorList>
    </citation>
    <scope>NUCLEOTIDE SEQUENCE [LARGE SCALE GENOMIC DNA]</scope>
    <source>
        <strain evidence="12">JCM 32226</strain>
    </source>
</reference>
<evidence type="ECO:0000256" key="7">
    <source>
        <dbReference type="ARBA" id="ARBA00022691"/>
    </source>
</evidence>
<gene>
    <name evidence="9 11" type="primary">bioC</name>
    <name evidence="11" type="ORF">GCM10023095_15660</name>
</gene>
<comment type="caution">
    <text evidence="11">The sequence shown here is derived from an EMBL/GenBank/DDBJ whole genome shotgun (WGS) entry which is preliminary data.</text>
</comment>
<protein>
    <recommendedName>
        <fullName evidence="4 9">Malonyl-[acyl-carrier protein] O-methyltransferase</fullName>
        <shortName evidence="9">Malonyl-ACP O-methyltransferase</shortName>
        <ecNumber evidence="4 9">2.1.1.197</ecNumber>
    </recommendedName>
    <alternativeName>
        <fullName evidence="9">Biotin synthesis protein BioC</fullName>
    </alternativeName>
</protein>
<accession>A0ABP8Q7B8</accession>
<dbReference type="InterPro" id="IPR029063">
    <property type="entry name" value="SAM-dependent_MTases_sf"/>
</dbReference>
<dbReference type="Proteomes" id="UP001501321">
    <property type="component" value="Unassembled WGS sequence"/>
</dbReference>
<dbReference type="Gene3D" id="3.40.50.150">
    <property type="entry name" value="Vaccinia Virus protein VP39"/>
    <property type="match status" value="1"/>
</dbReference>
<comment type="function">
    <text evidence="9">Converts the free carboxyl group of a malonyl-thioester to its methyl ester by transfer of a methyl group from S-adenosyl-L-methionine (SAM). It allows to synthesize pimeloyl-ACP via the fatty acid synthetic pathway.</text>
</comment>
<keyword evidence="8 9" id="KW-0093">Biotin biosynthesis</keyword>
<keyword evidence="5 9" id="KW-0489">Methyltransferase</keyword>
<dbReference type="PANTHER" id="PTHR44942:SF4">
    <property type="entry name" value="METHYLTRANSFERASE TYPE 11 DOMAIN-CONTAINING PROTEIN"/>
    <property type="match status" value="1"/>
</dbReference>
<name>A0ABP8Q7B8_9GAMM</name>
<evidence type="ECO:0000256" key="1">
    <source>
        <dbReference type="ARBA" id="ARBA00000852"/>
    </source>
</evidence>
<dbReference type="InterPro" id="IPR013216">
    <property type="entry name" value="Methyltransf_11"/>
</dbReference>
<dbReference type="EC" id="2.1.1.197" evidence="4 9"/>
<dbReference type="InterPro" id="IPR011814">
    <property type="entry name" value="BioC"/>
</dbReference>
<dbReference type="HAMAP" id="MF_00835">
    <property type="entry name" value="BioC"/>
    <property type="match status" value="1"/>
</dbReference>
<comment type="pathway">
    <text evidence="2 9">Cofactor biosynthesis; biotin biosynthesis.</text>
</comment>
<comment type="similarity">
    <text evidence="3 9">Belongs to the methyltransferase superfamily.</text>
</comment>
<evidence type="ECO:0000259" key="10">
    <source>
        <dbReference type="Pfam" id="PF08241"/>
    </source>
</evidence>
<dbReference type="InterPro" id="IPR051052">
    <property type="entry name" value="Diverse_substrate_MTase"/>
</dbReference>
<dbReference type="PANTHER" id="PTHR44942">
    <property type="entry name" value="METHYLTRANSF_11 DOMAIN-CONTAINING PROTEIN"/>
    <property type="match status" value="1"/>
</dbReference>
<evidence type="ECO:0000256" key="3">
    <source>
        <dbReference type="ARBA" id="ARBA00008361"/>
    </source>
</evidence>
<dbReference type="EMBL" id="BAABFC010000010">
    <property type="protein sequence ID" value="GAA4498040.1"/>
    <property type="molecule type" value="Genomic_DNA"/>
</dbReference>
<evidence type="ECO:0000256" key="8">
    <source>
        <dbReference type="ARBA" id="ARBA00022756"/>
    </source>
</evidence>
<evidence type="ECO:0000256" key="4">
    <source>
        <dbReference type="ARBA" id="ARBA00012327"/>
    </source>
</evidence>
<evidence type="ECO:0000313" key="12">
    <source>
        <dbReference type="Proteomes" id="UP001501321"/>
    </source>
</evidence>
<evidence type="ECO:0000256" key="9">
    <source>
        <dbReference type="HAMAP-Rule" id="MF_00835"/>
    </source>
</evidence>